<evidence type="ECO:0000313" key="2">
    <source>
        <dbReference type="EMBL" id="QGY01115.1"/>
    </source>
</evidence>
<dbReference type="RefSeq" id="WP_010683671.1">
    <property type="nucleotide sequence ID" value="NZ_CP043538.1"/>
</dbReference>
<sequence>MSLRRPILILALGSLVVAGFGLRDWPVDGARATTFADRAFETYGLSVRVEGAASLTLLPLPRLTLNRVRVATASGGPALAEDGRLVLDLDPLSLLAGRAAVGGLRLDGARLSADADWRAPVSRLAEQARAGATVRPRRLTVSGARLAGGDEARDIDLDLAWPFWSASAEGSASLTWRGVPTRITLANLRPAELVQGRRSPFTAEVTWAGGNLAAEGTVAAPGAGTALPVLAGKVRAETRSLPECLAWIGRDVPLSPLAGAFSIAGRFETTDRAVSWPSLRIGLGRNVLEGAGAVALGPGDAPRLSVQATLAAESLDLAPLVGDLRQVLDREPRPLALGPFTRGDLDLRLSAAEGRAGPVQVQDLAASVLVRNSAIEVAVNRARIQNGTFKGRVILASGSDPAATEMRAQGSLDRLDLGSLLNDIGAARWLTGPAHGQFALEASARDSAALLARLGGRASLVVEGGTITGLDLADVIHRNGAVAPGALARRNGRTAFERAAITLRFVDGIGEIAEAGLIGPSVGASLHGQVSLPERRVRARGSLALRPSSDPLRGLVFEIAGPLSAPTAQTVARGEAAEPAERAGEALLTDAFKEPAALGIPGMARAYAP</sequence>
<protein>
    <submittedName>
        <fullName evidence="2">AsmA family protein</fullName>
    </submittedName>
</protein>
<dbReference type="Proteomes" id="UP000012488">
    <property type="component" value="Chromosome"/>
</dbReference>
<feature type="domain" description="AsmA" evidence="1">
    <location>
        <begin position="339"/>
        <end position="509"/>
    </location>
</feature>
<dbReference type="EMBL" id="CP043538">
    <property type="protein sequence ID" value="QGY01115.1"/>
    <property type="molecule type" value="Genomic_DNA"/>
</dbReference>
<proteinExistence type="predicted"/>
<reference evidence="2 3" key="1">
    <citation type="journal article" date="2012" name="Genet. Mol. Biol.">
        <title>Analysis of 16S rRNA and mxaF genes revealing insights into Methylobacterium niche-specific plant association.</title>
        <authorList>
            <person name="Dourado M.N."/>
            <person name="Andreote F.D."/>
            <person name="Dini-Andreote F."/>
            <person name="Conti R."/>
            <person name="Araujo J.M."/>
            <person name="Araujo W.L."/>
        </authorList>
    </citation>
    <scope>NUCLEOTIDE SEQUENCE [LARGE SCALE GENOMIC DNA]</scope>
    <source>
        <strain evidence="2 3">SR1.6/6</strain>
    </source>
</reference>
<dbReference type="GO" id="GO:0090313">
    <property type="term" value="P:regulation of protein targeting to membrane"/>
    <property type="evidence" value="ECO:0007669"/>
    <property type="project" value="TreeGrafter"/>
</dbReference>
<dbReference type="GO" id="GO:0005886">
    <property type="term" value="C:plasma membrane"/>
    <property type="evidence" value="ECO:0007669"/>
    <property type="project" value="TreeGrafter"/>
</dbReference>
<dbReference type="Pfam" id="PF05170">
    <property type="entry name" value="AsmA"/>
    <property type="match status" value="1"/>
</dbReference>
<gene>
    <name evidence="2" type="ORF">MMSR116_03770</name>
</gene>
<reference evidence="2 3" key="2">
    <citation type="journal article" date="2013" name="Genome Announc.">
        <title>Draft Genome Sequence of Methylobacterium mesophilicum Strain SR1.6/6, Isolated from Citrus sinensis.</title>
        <authorList>
            <person name="Marinho Almeida D."/>
            <person name="Dini-Andreote F."/>
            <person name="Camargo Neves A.A."/>
            <person name="Juca Ramos R.T."/>
            <person name="Andreote F.D."/>
            <person name="Carneiro A.R."/>
            <person name="Oliveira de Souza Lima A."/>
            <person name="Caracciolo Gomes de Sa P.H."/>
            <person name="Ribeiro Barbosa M.S."/>
            <person name="Araujo W.L."/>
            <person name="Silva A."/>
        </authorList>
    </citation>
    <scope>NUCLEOTIDE SEQUENCE [LARGE SCALE GENOMIC DNA]</scope>
    <source>
        <strain evidence="2 3">SR1.6/6</strain>
    </source>
</reference>
<organism evidence="2 3">
    <name type="scientific">Methylobacterium mesophilicum SR1.6/6</name>
    <dbReference type="NCBI Taxonomy" id="908290"/>
    <lineage>
        <taxon>Bacteria</taxon>
        <taxon>Pseudomonadati</taxon>
        <taxon>Pseudomonadota</taxon>
        <taxon>Alphaproteobacteria</taxon>
        <taxon>Hyphomicrobiales</taxon>
        <taxon>Methylobacteriaceae</taxon>
        <taxon>Methylobacterium</taxon>
    </lineage>
</organism>
<name>A0A6B9FIV8_9HYPH</name>
<dbReference type="InterPro" id="IPR052894">
    <property type="entry name" value="AsmA-related"/>
</dbReference>
<dbReference type="OrthoDB" id="8003028at2"/>
<evidence type="ECO:0000259" key="1">
    <source>
        <dbReference type="Pfam" id="PF05170"/>
    </source>
</evidence>
<dbReference type="AlphaFoldDB" id="A0A6B9FIV8"/>
<accession>A0A6B9FIV8</accession>
<dbReference type="PANTHER" id="PTHR30441">
    <property type="entry name" value="DUF748 DOMAIN-CONTAINING PROTEIN"/>
    <property type="match status" value="1"/>
</dbReference>
<dbReference type="InterPro" id="IPR007844">
    <property type="entry name" value="AsmA"/>
</dbReference>
<evidence type="ECO:0000313" key="3">
    <source>
        <dbReference type="Proteomes" id="UP000012488"/>
    </source>
</evidence>
<dbReference type="PANTHER" id="PTHR30441:SF4">
    <property type="entry name" value="PROTEIN ASMA"/>
    <property type="match status" value="1"/>
</dbReference>
<dbReference type="KEGG" id="mmes:MMSR116_03770"/>